<keyword evidence="2" id="KW-1185">Reference proteome</keyword>
<name>A0ABQ7YA50_BRANA</name>
<sequence>MAMTKETAAVEDGWVVCCAGGHFVALRLVQSFSKRHFVAFLAKSLILLHQDEEEQTIQHLQGEDMRNIQGRHQEVILEEKKMENTVAGPIPLAMKVDLLQSRRKMERMRLESK</sequence>
<dbReference type="Proteomes" id="UP000824890">
    <property type="component" value="Unassembled WGS sequence"/>
</dbReference>
<evidence type="ECO:0000313" key="1">
    <source>
        <dbReference type="EMBL" id="KAH0865083.1"/>
    </source>
</evidence>
<comment type="caution">
    <text evidence="1">The sequence shown here is derived from an EMBL/GenBank/DDBJ whole genome shotgun (WGS) entry which is preliminary data.</text>
</comment>
<dbReference type="EMBL" id="JAGKQM010000018">
    <property type="protein sequence ID" value="KAH0865083.1"/>
    <property type="molecule type" value="Genomic_DNA"/>
</dbReference>
<proteinExistence type="predicted"/>
<reference evidence="1 2" key="1">
    <citation type="submission" date="2021-05" db="EMBL/GenBank/DDBJ databases">
        <title>Genome Assembly of Synthetic Allotetraploid Brassica napus Reveals Homoeologous Exchanges between Subgenomes.</title>
        <authorList>
            <person name="Davis J.T."/>
        </authorList>
    </citation>
    <scope>NUCLEOTIDE SEQUENCE [LARGE SCALE GENOMIC DNA]</scope>
    <source>
        <strain evidence="2">cv. Da-Ae</strain>
        <tissue evidence="1">Seedling</tissue>
    </source>
</reference>
<organism evidence="1 2">
    <name type="scientific">Brassica napus</name>
    <name type="common">Rape</name>
    <dbReference type="NCBI Taxonomy" id="3708"/>
    <lineage>
        <taxon>Eukaryota</taxon>
        <taxon>Viridiplantae</taxon>
        <taxon>Streptophyta</taxon>
        <taxon>Embryophyta</taxon>
        <taxon>Tracheophyta</taxon>
        <taxon>Spermatophyta</taxon>
        <taxon>Magnoliopsida</taxon>
        <taxon>eudicotyledons</taxon>
        <taxon>Gunneridae</taxon>
        <taxon>Pentapetalae</taxon>
        <taxon>rosids</taxon>
        <taxon>malvids</taxon>
        <taxon>Brassicales</taxon>
        <taxon>Brassicaceae</taxon>
        <taxon>Brassiceae</taxon>
        <taxon>Brassica</taxon>
    </lineage>
</organism>
<gene>
    <name evidence="1" type="ORF">HID58_082294</name>
</gene>
<accession>A0ABQ7YA50</accession>
<protein>
    <submittedName>
        <fullName evidence="1">Uncharacterized protein</fullName>
    </submittedName>
</protein>
<evidence type="ECO:0000313" key="2">
    <source>
        <dbReference type="Proteomes" id="UP000824890"/>
    </source>
</evidence>